<organism evidence="1">
    <name type="scientific">Anopheles triannulatus</name>
    <dbReference type="NCBI Taxonomy" id="58253"/>
    <lineage>
        <taxon>Eukaryota</taxon>
        <taxon>Metazoa</taxon>
        <taxon>Ecdysozoa</taxon>
        <taxon>Arthropoda</taxon>
        <taxon>Hexapoda</taxon>
        <taxon>Insecta</taxon>
        <taxon>Pterygota</taxon>
        <taxon>Neoptera</taxon>
        <taxon>Endopterygota</taxon>
        <taxon>Diptera</taxon>
        <taxon>Nematocera</taxon>
        <taxon>Culicoidea</taxon>
        <taxon>Culicidae</taxon>
        <taxon>Anophelinae</taxon>
        <taxon>Anopheles</taxon>
    </lineage>
</organism>
<evidence type="ECO:0000313" key="1">
    <source>
        <dbReference type="EMBL" id="MBW46817.1"/>
    </source>
</evidence>
<sequence>MPNFLVPFTGQGGGWLLFISFHPPTVAASSDFRVSSRCPRHHRSYRDSLSSFCLVTTTTTITIAITTTTTTTTTTTVVYFEVSIERVPTVSLPPFVSQRKLWMGKPHFPSFHIFHEPRLLLFAQHTQPTLSLPAVCARGCCCFPHKLTSLFTAVCVRRTFSVITIRPHKYKSSSRREALTACIFFV</sequence>
<protein>
    <submittedName>
        <fullName evidence="1">Putative secreted protein</fullName>
    </submittedName>
</protein>
<dbReference type="EMBL" id="GGFK01013496">
    <property type="protein sequence ID" value="MBW46817.1"/>
    <property type="molecule type" value="Transcribed_RNA"/>
</dbReference>
<accession>A0A2M4B1B0</accession>
<reference evidence="1" key="1">
    <citation type="submission" date="2018-01" db="EMBL/GenBank/DDBJ databases">
        <title>An insight into the sialome of Amazonian anophelines.</title>
        <authorList>
            <person name="Ribeiro J.M."/>
            <person name="Scarpassa V."/>
            <person name="Calvo E."/>
        </authorList>
    </citation>
    <scope>NUCLEOTIDE SEQUENCE</scope>
    <source>
        <tissue evidence="1">Salivary glands</tissue>
    </source>
</reference>
<name>A0A2M4B1B0_9DIPT</name>
<proteinExistence type="predicted"/>
<dbReference type="AlphaFoldDB" id="A0A2M4B1B0"/>